<dbReference type="PANTHER" id="PTHR24421">
    <property type="entry name" value="NITRATE/NITRITE SENSOR PROTEIN NARX-RELATED"/>
    <property type="match status" value="1"/>
</dbReference>
<dbReference type="Pfam" id="PF07730">
    <property type="entry name" value="HisKA_3"/>
    <property type="match status" value="1"/>
</dbReference>
<feature type="transmembrane region" description="Helical" evidence="5">
    <location>
        <begin position="74"/>
        <end position="95"/>
    </location>
</feature>
<feature type="transmembrane region" description="Helical" evidence="5">
    <location>
        <begin position="199"/>
        <end position="220"/>
    </location>
</feature>
<dbReference type="InterPro" id="IPR003594">
    <property type="entry name" value="HATPase_dom"/>
</dbReference>
<dbReference type="Pfam" id="PF02518">
    <property type="entry name" value="HATPase_c"/>
    <property type="match status" value="1"/>
</dbReference>
<evidence type="ECO:0000259" key="6">
    <source>
        <dbReference type="SMART" id="SM00387"/>
    </source>
</evidence>
<dbReference type="Gene3D" id="1.20.5.1930">
    <property type="match status" value="1"/>
</dbReference>
<keyword evidence="2" id="KW-0418">Kinase</keyword>
<keyword evidence="4" id="KW-0175">Coiled coil</keyword>
<dbReference type="InterPro" id="IPR036890">
    <property type="entry name" value="HATPase_C_sf"/>
</dbReference>
<organism evidence="7 8">
    <name type="scientific">Pontibacter rugosus</name>
    <dbReference type="NCBI Taxonomy" id="1745966"/>
    <lineage>
        <taxon>Bacteria</taxon>
        <taxon>Pseudomonadati</taxon>
        <taxon>Bacteroidota</taxon>
        <taxon>Cytophagia</taxon>
        <taxon>Cytophagales</taxon>
        <taxon>Hymenobacteraceae</taxon>
        <taxon>Pontibacter</taxon>
    </lineage>
</organism>
<dbReference type="Proteomes" id="UP001597094">
    <property type="component" value="Unassembled WGS sequence"/>
</dbReference>
<feature type="transmembrane region" description="Helical" evidence="5">
    <location>
        <begin position="135"/>
        <end position="157"/>
    </location>
</feature>
<protein>
    <submittedName>
        <fullName evidence="7">7TM diverse intracellular signaling domain-containing protein</fullName>
    </submittedName>
</protein>
<dbReference type="CDD" id="cd16917">
    <property type="entry name" value="HATPase_UhpB-NarQ-NarX-like"/>
    <property type="match status" value="1"/>
</dbReference>
<feature type="non-terminal residue" evidence="7">
    <location>
        <position position="1"/>
    </location>
</feature>
<dbReference type="InterPro" id="IPR011712">
    <property type="entry name" value="Sig_transdc_His_kin_sub3_dim/P"/>
</dbReference>
<keyword evidence="5" id="KW-1133">Transmembrane helix</keyword>
<name>A0ABW3SP63_9BACT</name>
<evidence type="ECO:0000256" key="1">
    <source>
        <dbReference type="ARBA" id="ARBA00022679"/>
    </source>
</evidence>
<evidence type="ECO:0000256" key="3">
    <source>
        <dbReference type="ARBA" id="ARBA00023012"/>
    </source>
</evidence>
<accession>A0ABW3SP63</accession>
<keyword evidence="3" id="KW-0902">Two-component regulatory system</keyword>
<gene>
    <name evidence="7" type="ORF">ACFQ2O_09645</name>
</gene>
<keyword evidence="5" id="KW-0812">Transmembrane</keyword>
<dbReference type="PANTHER" id="PTHR24421:SF55">
    <property type="entry name" value="SENSOR HISTIDINE KINASE YDFH"/>
    <property type="match status" value="1"/>
</dbReference>
<dbReference type="InterPro" id="IPR011623">
    <property type="entry name" value="7TMR_DISM_rcpt_extracell_dom1"/>
</dbReference>
<dbReference type="SMART" id="SM00387">
    <property type="entry name" value="HATPase_c"/>
    <property type="match status" value="1"/>
</dbReference>
<dbReference type="EMBL" id="JBHTLD010000071">
    <property type="protein sequence ID" value="MFD1186468.1"/>
    <property type="molecule type" value="Genomic_DNA"/>
</dbReference>
<keyword evidence="8" id="KW-1185">Reference proteome</keyword>
<proteinExistence type="predicted"/>
<feature type="transmembrane region" description="Helical" evidence="5">
    <location>
        <begin position="12"/>
        <end position="30"/>
    </location>
</feature>
<feature type="transmembrane region" description="Helical" evidence="5">
    <location>
        <begin position="164"/>
        <end position="187"/>
    </location>
</feature>
<sequence length="455" mass="51820">QGVDSEFIFKCFFEGVLFAQLVYVVLHLGVHNSRRDYLFYLLYLLSSLAYFIYKDFMFYKMGWRYGGYPYPHDGINYVLANVMHLTYLKFVKHFIGTKERYPAIHRAAVALTKFITLFIILNVLSMIFFKTLVPALVQYAYSGIVGVATFGLIIIMFKRRNRLINYIIFGSVMYSVGSVVSLVVAVAHMHGYLPAFEGSLTIVQIGVMLEVLCFTAGLAYKSVVVEQEGNNAKLRLLLQMKRNQELNDNLQQIRNKISEDLHDDIGGTLTAISVYSDVAQKYQQRENTQGVTDMLQQIGATARQMVYDMQDIIWMVNPKNDQADLLYDKIYTFASSVVTGKGIELHYTVADELKVLPLDMQLRRDIYLLAKESVNNAVKYADCQNLWISFSYQQHDIILVVKDDGQGFDPETPHKGNGMANFEKRSRAHNGEFSVESTDKGATLTFRLASKKLIA</sequence>
<evidence type="ECO:0000313" key="8">
    <source>
        <dbReference type="Proteomes" id="UP001597094"/>
    </source>
</evidence>
<dbReference type="Gene3D" id="3.30.565.10">
    <property type="entry name" value="Histidine kinase-like ATPase, C-terminal domain"/>
    <property type="match status" value="1"/>
</dbReference>
<evidence type="ECO:0000313" key="7">
    <source>
        <dbReference type="EMBL" id="MFD1186468.1"/>
    </source>
</evidence>
<feature type="domain" description="Histidine kinase/HSP90-like ATPase" evidence="6">
    <location>
        <begin position="361"/>
        <end position="452"/>
    </location>
</feature>
<feature type="coiled-coil region" evidence="4">
    <location>
        <begin position="236"/>
        <end position="263"/>
    </location>
</feature>
<feature type="transmembrane region" description="Helical" evidence="5">
    <location>
        <begin position="37"/>
        <end position="54"/>
    </location>
</feature>
<dbReference type="Pfam" id="PF07695">
    <property type="entry name" value="7TMR-DISM_7TM"/>
    <property type="match status" value="1"/>
</dbReference>
<feature type="transmembrane region" description="Helical" evidence="5">
    <location>
        <begin position="107"/>
        <end position="129"/>
    </location>
</feature>
<evidence type="ECO:0000256" key="4">
    <source>
        <dbReference type="SAM" id="Coils"/>
    </source>
</evidence>
<reference evidence="8" key="1">
    <citation type="journal article" date="2019" name="Int. J. Syst. Evol. Microbiol.">
        <title>The Global Catalogue of Microorganisms (GCM) 10K type strain sequencing project: providing services to taxonomists for standard genome sequencing and annotation.</title>
        <authorList>
            <consortium name="The Broad Institute Genomics Platform"/>
            <consortium name="The Broad Institute Genome Sequencing Center for Infectious Disease"/>
            <person name="Wu L."/>
            <person name="Ma J."/>
        </authorList>
    </citation>
    <scope>NUCLEOTIDE SEQUENCE [LARGE SCALE GENOMIC DNA]</scope>
    <source>
        <strain evidence="8">JCM 31319</strain>
    </source>
</reference>
<comment type="caution">
    <text evidence="7">The sequence shown here is derived from an EMBL/GenBank/DDBJ whole genome shotgun (WGS) entry which is preliminary data.</text>
</comment>
<dbReference type="SUPFAM" id="SSF55874">
    <property type="entry name" value="ATPase domain of HSP90 chaperone/DNA topoisomerase II/histidine kinase"/>
    <property type="match status" value="1"/>
</dbReference>
<dbReference type="InterPro" id="IPR050482">
    <property type="entry name" value="Sensor_HK_TwoCompSys"/>
</dbReference>
<evidence type="ECO:0000256" key="5">
    <source>
        <dbReference type="SAM" id="Phobius"/>
    </source>
</evidence>
<keyword evidence="1" id="KW-0808">Transferase</keyword>
<keyword evidence="5" id="KW-0472">Membrane</keyword>
<evidence type="ECO:0000256" key="2">
    <source>
        <dbReference type="ARBA" id="ARBA00022777"/>
    </source>
</evidence>
<dbReference type="RefSeq" id="WP_377526417.1">
    <property type="nucleotide sequence ID" value="NZ_JBHTLD010000071.1"/>
</dbReference>